<keyword evidence="1" id="KW-0732">Signal</keyword>
<organism evidence="2 3">
    <name type="scientific">Pterulicium gracile</name>
    <dbReference type="NCBI Taxonomy" id="1884261"/>
    <lineage>
        <taxon>Eukaryota</taxon>
        <taxon>Fungi</taxon>
        <taxon>Dikarya</taxon>
        <taxon>Basidiomycota</taxon>
        <taxon>Agaricomycotina</taxon>
        <taxon>Agaricomycetes</taxon>
        <taxon>Agaricomycetidae</taxon>
        <taxon>Agaricales</taxon>
        <taxon>Pleurotineae</taxon>
        <taxon>Pterulaceae</taxon>
        <taxon>Pterulicium</taxon>
    </lineage>
</organism>
<dbReference type="EMBL" id="ML178814">
    <property type="protein sequence ID" value="TFL06912.1"/>
    <property type="molecule type" value="Genomic_DNA"/>
</dbReference>
<dbReference type="AlphaFoldDB" id="A0A5C3QYC4"/>
<evidence type="ECO:0000256" key="1">
    <source>
        <dbReference type="SAM" id="SignalP"/>
    </source>
</evidence>
<gene>
    <name evidence="2" type="ORF">BDV98DRAFT_2892</name>
</gene>
<accession>A0A5C3QYC4</accession>
<name>A0A5C3QYC4_9AGAR</name>
<reference evidence="2 3" key="1">
    <citation type="journal article" date="2019" name="Nat. Ecol. Evol.">
        <title>Megaphylogeny resolves global patterns of mushroom evolution.</title>
        <authorList>
            <person name="Varga T."/>
            <person name="Krizsan K."/>
            <person name="Foldi C."/>
            <person name="Dima B."/>
            <person name="Sanchez-Garcia M."/>
            <person name="Sanchez-Ramirez S."/>
            <person name="Szollosi G.J."/>
            <person name="Szarkandi J.G."/>
            <person name="Papp V."/>
            <person name="Albert L."/>
            <person name="Andreopoulos W."/>
            <person name="Angelini C."/>
            <person name="Antonin V."/>
            <person name="Barry K.W."/>
            <person name="Bougher N.L."/>
            <person name="Buchanan P."/>
            <person name="Buyck B."/>
            <person name="Bense V."/>
            <person name="Catcheside P."/>
            <person name="Chovatia M."/>
            <person name="Cooper J."/>
            <person name="Damon W."/>
            <person name="Desjardin D."/>
            <person name="Finy P."/>
            <person name="Geml J."/>
            <person name="Haridas S."/>
            <person name="Hughes K."/>
            <person name="Justo A."/>
            <person name="Karasinski D."/>
            <person name="Kautmanova I."/>
            <person name="Kiss B."/>
            <person name="Kocsube S."/>
            <person name="Kotiranta H."/>
            <person name="LaButti K.M."/>
            <person name="Lechner B.E."/>
            <person name="Liimatainen K."/>
            <person name="Lipzen A."/>
            <person name="Lukacs Z."/>
            <person name="Mihaltcheva S."/>
            <person name="Morgado L.N."/>
            <person name="Niskanen T."/>
            <person name="Noordeloos M.E."/>
            <person name="Ohm R.A."/>
            <person name="Ortiz-Santana B."/>
            <person name="Ovrebo C."/>
            <person name="Racz N."/>
            <person name="Riley R."/>
            <person name="Savchenko A."/>
            <person name="Shiryaev A."/>
            <person name="Soop K."/>
            <person name="Spirin V."/>
            <person name="Szebenyi C."/>
            <person name="Tomsovsky M."/>
            <person name="Tulloss R.E."/>
            <person name="Uehling J."/>
            <person name="Grigoriev I.V."/>
            <person name="Vagvolgyi C."/>
            <person name="Papp T."/>
            <person name="Martin F.M."/>
            <person name="Miettinen O."/>
            <person name="Hibbett D.S."/>
            <person name="Nagy L.G."/>
        </authorList>
    </citation>
    <scope>NUCLEOTIDE SEQUENCE [LARGE SCALE GENOMIC DNA]</scope>
    <source>
        <strain evidence="2 3">CBS 309.79</strain>
    </source>
</reference>
<evidence type="ECO:0000313" key="3">
    <source>
        <dbReference type="Proteomes" id="UP000305067"/>
    </source>
</evidence>
<feature type="signal peptide" evidence="1">
    <location>
        <begin position="1"/>
        <end position="22"/>
    </location>
</feature>
<keyword evidence="3" id="KW-1185">Reference proteome</keyword>
<sequence length="121" mass="13648">MSFLRTITLALLFSNVWQPTTAITGDVACVPHFCVSARVSDDNNTVTYQMEGLDTVGWMAMYVPMPLKASPATFSGFGGTRRWSSCGPTRTDRRRFRQRYAKFRTEPKLDKNPPFKSCARA</sequence>
<feature type="chain" id="PRO_5022967581" evidence="1">
    <location>
        <begin position="23"/>
        <end position="121"/>
    </location>
</feature>
<dbReference type="Proteomes" id="UP000305067">
    <property type="component" value="Unassembled WGS sequence"/>
</dbReference>
<protein>
    <submittedName>
        <fullName evidence="2">Uncharacterized protein</fullName>
    </submittedName>
</protein>
<proteinExistence type="predicted"/>
<evidence type="ECO:0000313" key="2">
    <source>
        <dbReference type="EMBL" id="TFL06912.1"/>
    </source>
</evidence>